<reference evidence="1 2" key="1">
    <citation type="submission" date="2014-01" db="EMBL/GenBank/DDBJ databases">
        <authorList>
            <person name="Durkin A.S."/>
            <person name="McCorrison J."/>
            <person name="Torralba M."/>
            <person name="Gillis M."/>
            <person name="Haft D.H."/>
            <person name="Methe B."/>
            <person name="Sutton G."/>
            <person name="Nelson K.E."/>
        </authorList>
    </citation>
    <scope>NUCLEOTIDE SEQUENCE [LARGE SCALE GENOMIC DNA]</scope>
    <source>
        <strain evidence="1 2">ATCC 33093</strain>
    </source>
</reference>
<sequence>MSLQLIGKGEIYEPTGEILENGFPKVWQGYEFDDEDIQDLLKGKEVKLTLESGENVIGLLVKEAYRGSFIWHFKKGIPLMTQNHAWKKEEREALYRGEMVTIDSFWNTKKACKFTATAVWTGDEIVLLFD</sequence>
<evidence type="ECO:0000313" key="1">
    <source>
        <dbReference type="EMBL" id="EUC51785.1"/>
    </source>
</evidence>
<dbReference type="RefSeq" id="WP_036381562.1">
    <property type="nucleotide sequence ID" value="NZ_JALU01000024.1"/>
</dbReference>
<dbReference type="EMBL" id="JALU01000024">
    <property type="protein sequence ID" value="EUC51785.1"/>
    <property type="molecule type" value="Genomic_DNA"/>
</dbReference>
<evidence type="ECO:0000313" key="2">
    <source>
        <dbReference type="Proteomes" id="UP000022645"/>
    </source>
</evidence>
<accession>X8IPL7</accession>
<comment type="caution">
    <text evidence="1">The sequence shown here is derived from an EMBL/GenBank/DDBJ whole genome shotgun (WGS) entry which is preliminary data.</text>
</comment>
<organism evidence="1 2">
    <name type="scientific">Mogibacterium timidum ATCC 33093</name>
    <dbReference type="NCBI Taxonomy" id="1401079"/>
    <lineage>
        <taxon>Bacteria</taxon>
        <taxon>Bacillati</taxon>
        <taxon>Bacillota</taxon>
        <taxon>Clostridia</taxon>
        <taxon>Peptostreptococcales</taxon>
        <taxon>Anaerovoracaceae</taxon>
        <taxon>Mogibacterium</taxon>
    </lineage>
</organism>
<proteinExistence type="predicted"/>
<gene>
    <name evidence="1" type="ORF">HMPREF0581_0641</name>
</gene>
<dbReference type="AlphaFoldDB" id="X8IPL7"/>
<protein>
    <submittedName>
        <fullName evidence="1">Uncharacterized protein</fullName>
    </submittedName>
</protein>
<name>X8IPL7_9FIRM</name>
<dbReference type="Proteomes" id="UP000022645">
    <property type="component" value="Unassembled WGS sequence"/>
</dbReference>